<comment type="caution">
    <text evidence="1">The sequence shown here is derived from an EMBL/GenBank/DDBJ whole genome shotgun (WGS) entry which is preliminary data.</text>
</comment>
<gene>
    <name evidence="1" type="ORF">D9756_008615</name>
</gene>
<keyword evidence="2" id="KW-1185">Reference proteome</keyword>
<accession>A0A8H5CYS4</accession>
<protein>
    <submittedName>
        <fullName evidence="1">Uncharacterized protein</fullName>
    </submittedName>
</protein>
<sequence>MLSPPISSSTSVNNDGLALRSSIKKFLELKEEDFVIGVVAYDERVRSRFIEALGPPDGGPSKVDEFGIATICIQGSKTDRNGRIVLAVSPEFTHEMKLDQAKMKNLRTWVKKSFGEDQVKTYAHFDALLYLHPADQLTGKHFSLVRYRDDLIKLVSEEEKYRKNRDSCSPNLRRFRLVLVKNSHTDNELDGKNFEEFSNVFLLDGSSHITLPEDASAFVATIANDEVENIIRNLERKFQEVDKNQPEEFKEPWREIVSLFVKLISHEKSENLRATIEQQFKNMGELMKKAQSDVGQSLIAFITRKARRLLEAAMQHALVLYRKVLINAAGHGFVSMKRINFYKGETGRENRIEASGQDSVRSAA</sequence>
<name>A0A8H5CYS4_9AGAR</name>
<dbReference type="AlphaFoldDB" id="A0A8H5CYS4"/>
<dbReference type="EMBL" id="JAACJO010000014">
    <property type="protein sequence ID" value="KAF5350450.1"/>
    <property type="molecule type" value="Genomic_DNA"/>
</dbReference>
<reference evidence="1 2" key="1">
    <citation type="journal article" date="2020" name="ISME J.">
        <title>Uncovering the hidden diversity of litter-decomposition mechanisms in mushroom-forming fungi.</title>
        <authorList>
            <person name="Floudas D."/>
            <person name="Bentzer J."/>
            <person name="Ahren D."/>
            <person name="Johansson T."/>
            <person name="Persson P."/>
            <person name="Tunlid A."/>
        </authorList>
    </citation>
    <scope>NUCLEOTIDE SEQUENCE [LARGE SCALE GENOMIC DNA]</scope>
    <source>
        <strain evidence="1 2">CBS 146.42</strain>
    </source>
</reference>
<dbReference type="Proteomes" id="UP000559027">
    <property type="component" value="Unassembled WGS sequence"/>
</dbReference>
<evidence type="ECO:0000313" key="2">
    <source>
        <dbReference type="Proteomes" id="UP000559027"/>
    </source>
</evidence>
<proteinExistence type="predicted"/>
<evidence type="ECO:0000313" key="1">
    <source>
        <dbReference type="EMBL" id="KAF5350450.1"/>
    </source>
</evidence>
<organism evidence="1 2">
    <name type="scientific">Leucocoprinus leucothites</name>
    <dbReference type="NCBI Taxonomy" id="201217"/>
    <lineage>
        <taxon>Eukaryota</taxon>
        <taxon>Fungi</taxon>
        <taxon>Dikarya</taxon>
        <taxon>Basidiomycota</taxon>
        <taxon>Agaricomycotina</taxon>
        <taxon>Agaricomycetes</taxon>
        <taxon>Agaricomycetidae</taxon>
        <taxon>Agaricales</taxon>
        <taxon>Agaricineae</taxon>
        <taxon>Agaricaceae</taxon>
        <taxon>Leucocoprinus</taxon>
    </lineage>
</organism>